<dbReference type="AlphaFoldDB" id="A0AAW0IRX1"/>
<protein>
    <recommendedName>
        <fullName evidence="3">Alpha-macroglobulin receptor-binding domain-containing protein</fullName>
    </recommendedName>
</protein>
<dbReference type="PANTHER" id="PTHR11412:SF136">
    <property type="entry name" value="CD109 ANTIGEN"/>
    <property type="match status" value="1"/>
</dbReference>
<dbReference type="InterPro" id="IPR036595">
    <property type="entry name" value="A-macroglobulin_rcpt-bd_sf"/>
</dbReference>
<gene>
    <name evidence="4" type="ORF">U0070_001807</name>
</gene>
<evidence type="ECO:0000313" key="4">
    <source>
        <dbReference type="EMBL" id="KAK7817095.1"/>
    </source>
</evidence>
<dbReference type="Pfam" id="PF07677">
    <property type="entry name" value="A2M_recep"/>
    <property type="match status" value="1"/>
</dbReference>
<evidence type="ECO:0000313" key="5">
    <source>
        <dbReference type="Proteomes" id="UP001488838"/>
    </source>
</evidence>
<evidence type="ECO:0000256" key="1">
    <source>
        <dbReference type="ARBA" id="ARBA00022729"/>
    </source>
</evidence>
<accession>A0AAW0IRX1</accession>
<keyword evidence="1" id="KW-0732">Signal</keyword>
<feature type="non-terminal residue" evidence="4">
    <location>
        <position position="1"/>
    </location>
</feature>
<comment type="caution">
    <text evidence="4">The sequence shown here is derived from an EMBL/GenBank/DDBJ whole genome shotgun (WGS) entry which is preliminary data.</text>
</comment>
<reference evidence="4 5" key="1">
    <citation type="journal article" date="2023" name="bioRxiv">
        <title>Conserved and derived expression patterns and positive selection on dental genes reveal complex evolutionary context of ever-growing rodent molars.</title>
        <authorList>
            <person name="Calamari Z.T."/>
            <person name="Song A."/>
            <person name="Cohen E."/>
            <person name="Akter M."/>
            <person name="Roy R.D."/>
            <person name="Hallikas O."/>
            <person name="Christensen M.M."/>
            <person name="Li P."/>
            <person name="Marangoni P."/>
            <person name="Jernvall J."/>
            <person name="Klein O.D."/>
        </authorList>
    </citation>
    <scope>NUCLEOTIDE SEQUENCE [LARGE SCALE GENOMIC DNA]</scope>
    <source>
        <strain evidence="4">V071</strain>
    </source>
</reference>
<dbReference type="FunFam" id="2.60.40.690:FF:000005">
    <property type="entry name" value="CD109 molecule"/>
    <property type="match status" value="1"/>
</dbReference>
<organism evidence="4 5">
    <name type="scientific">Myodes glareolus</name>
    <name type="common">Bank vole</name>
    <name type="synonym">Clethrionomys glareolus</name>
    <dbReference type="NCBI Taxonomy" id="447135"/>
    <lineage>
        <taxon>Eukaryota</taxon>
        <taxon>Metazoa</taxon>
        <taxon>Chordata</taxon>
        <taxon>Craniata</taxon>
        <taxon>Vertebrata</taxon>
        <taxon>Euteleostomi</taxon>
        <taxon>Mammalia</taxon>
        <taxon>Eutheria</taxon>
        <taxon>Euarchontoglires</taxon>
        <taxon>Glires</taxon>
        <taxon>Rodentia</taxon>
        <taxon>Myomorpha</taxon>
        <taxon>Muroidea</taxon>
        <taxon>Cricetidae</taxon>
        <taxon>Arvicolinae</taxon>
        <taxon>Myodes</taxon>
    </lineage>
</organism>
<dbReference type="SMART" id="SM01361">
    <property type="entry name" value="A2M_recep"/>
    <property type="match status" value="1"/>
</dbReference>
<dbReference type="Gene3D" id="2.60.40.690">
    <property type="entry name" value="Alpha-macroglobulin, receptor-binding domain"/>
    <property type="match status" value="1"/>
</dbReference>
<evidence type="ECO:0000256" key="2">
    <source>
        <dbReference type="ARBA" id="ARBA00022966"/>
    </source>
</evidence>
<dbReference type="InterPro" id="IPR009048">
    <property type="entry name" value="A-macroglobulin_rcpt-bd"/>
</dbReference>
<feature type="domain" description="Alpha-macroglobulin receptor-binding" evidence="3">
    <location>
        <begin position="55"/>
        <end position="139"/>
    </location>
</feature>
<dbReference type="EMBL" id="JBBHLL010000097">
    <property type="protein sequence ID" value="KAK7817095.1"/>
    <property type="molecule type" value="Genomic_DNA"/>
</dbReference>
<evidence type="ECO:0000259" key="3">
    <source>
        <dbReference type="SMART" id="SM01361"/>
    </source>
</evidence>
<keyword evidence="2" id="KW-0882">Thioester bond</keyword>
<sequence length="186" mass="21038">LNVVYNVKSSDSFIRRRSIENKEAFDLEIDVSDKEDDVNHVNLNVCTRFLGSSRSGMALMEVNLLSGFTVPSDAIPLSEMVKKVEYDRGKLNLYLDSVNETQFCVDIPAERNFKVSNTQDASVSIVDYYEPRRQAVRSYNSKVKLSSCDLCGDTSCHHCENGAMGSLRHSSILFTFCFILLYLVEH</sequence>
<proteinExistence type="predicted"/>
<dbReference type="SUPFAM" id="SSF49410">
    <property type="entry name" value="Alpha-macroglobulin receptor domain"/>
    <property type="match status" value="1"/>
</dbReference>
<dbReference type="GO" id="GO:0005615">
    <property type="term" value="C:extracellular space"/>
    <property type="evidence" value="ECO:0007669"/>
    <property type="project" value="TreeGrafter"/>
</dbReference>
<name>A0AAW0IRX1_MYOGA</name>
<dbReference type="Proteomes" id="UP001488838">
    <property type="component" value="Unassembled WGS sequence"/>
</dbReference>
<keyword evidence="5" id="KW-1185">Reference proteome</keyword>
<dbReference type="PANTHER" id="PTHR11412">
    <property type="entry name" value="MACROGLOBULIN / COMPLEMENT"/>
    <property type="match status" value="1"/>
</dbReference>
<dbReference type="InterPro" id="IPR050473">
    <property type="entry name" value="A2M/Complement_sys"/>
</dbReference>